<sequence>MAARAQAQRNPAERNVFVSHKYEEQKIDLGEMEMNYVVVGSPDKPALLLIPGQTESWWGYEDVLELLSTDFQCYAVDLRGQGRSTWTPGRYTLDNMGNDLVRFIDEVIGRPVVVSGCSSGGVLSAWLSAYAKPGQIRGAMYEDPPLFSSELSPFYGQSIRQSRVGEVFHLNTIYLGDQWKIGDWEARMRAVGINSSGEPPQNLLEYDPEWGRAFWEGTVAASCPHHIMLSKVKVPVQLTHHARRVDSSTGMLSGAMSDLQAQKVREIIEVTGSPFTYKSLPDAAHAMHDDDPPRFDQALKEWARGL</sequence>
<dbReference type="PANTHER" id="PTHR46438:SF2">
    <property type="entry name" value="ALPHA_BETA-HYDROLASES SUPERFAMILY PROTEIN"/>
    <property type="match status" value="1"/>
</dbReference>
<protein>
    <submittedName>
        <fullName evidence="2">Alpha/beta hydrolase</fullName>
    </submittedName>
</protein>
<dbReference type="GO" id="GO:0016787">
    <property type="term" value="F:hydrolase activity"/>
    <property type="evidence" value="ECO:0007669"/>
    <property type="project" value="UniProtKB-KW"/>
</dbReference>
<feature type="domain" description="AB hydrolase-1" evidence="1">
    <location>
        <begin position="47"/>
        <end position="295"/>
    </location>
</feature>
<name>A0A2A5B7T9_9GAMM</name>
<dbReference type="InterPro" id="IPR029058">
    <property type="entry name" value="AB_hydrolase_fold"/>
</dbReference>
<organism evidence="2 3">
    <name type="scientific">SAR86 cluster bacterium</name>
    <dbReference type="NCBI Taxonomy" id="2030880"/>
    <lineage>
        <taxon>Bacteria</taxon>
        <taxon>Pseudomonadati</taxon>
        <taxon>Pseudomonadota</taxon>
        <taxon>Gammaproteobacteria</taxon>
        <taxon>SAR86 cluster</taxon>
    </lineage>
</organism>
<dbReference type="SUPFAM" id="SSF53474">
    <property type="entry name" value="alpha/beta-Hydrolases"/>
    <property type="match status" value="1"/>
</dbReference>
<reference evidence="3" key="1">
    <citation type="submission" date="2017-08" db="EMBL/GenBank/DDBJ databases">
        <title>A dynamic microbial community with high functional redundancy inhabits the cold, oxic subseafloor aquifer.</title>
        <authorList>
            <person name="Tully B.J."/>
            <person name="Wheat C.G."/>
            <person name="Glazer B.T."/>
            <person name="Huber J.A."/>
        </authorList>
    </citation>
    <scope>NUCLEOTIDE SEQUENCE [LARGE SCALE GENOMIC DNA]</scope>
</reference>
<evidence type="ECO:0000313" key="3">
    <source>
        <dbReference type="Proteomes" id="UP000218327"/>
    </source>
</evidence>
<dbReference type="PANTHER" id="PTHR46438">
    <property type="entry name" value="ALPHA/BETA-HYDROLASES SUPERFAMILY PROTEIN"/>
    <property type="match status" value="1"/>
</dbReference>
<proteinExistence type="predicted"/>
<dbReference type="Proteomes" id="UP000218327">
    <property type="component" value="Unassembled WGS sequence"/>
</dbReference>
<dbReference type="InterPro" id="IPR000073">
    <property type="entry name" value="AB_hydrolase_1"/>
</dbReference>
<gene>
    <name evidence="2" type="ORF">COA96_02945</name>
</gene>
<evidence type="ECO:0000259" key="1">
    <source>
        <dbReference type="Pfam" id="PF12697"/>
    </source>
</evidence>
<evidence type="ECO:0000313" key="2">
    <source>
        <dbReference type="EMBL" id="PCJ27562.1"/>
    </source>
</evidence>
<dbReference type="EMBL" id="NVVJ01000006">
    <property type="protein sequence ID" value="PCJ27562.1"/>
    <property type="molecule type" value="Genomic_DNA"/>
</dbReference>
<dbReference type="Gene3D" id="3.40.50.1820">
    <property type="entry name" value="alpha/beta hydrolase"/>
    <property type="match status" value="1"/>
</dbReference>
<dbReference type="AlphaFoldDB" id="A0A2A5B7T9"/>
<accession>A0A2A5B7T9</accession>
<keyword evidence="2" id="KW-0378">Hydrolase</keyword>
<dbReference type="Pfam" id="PF12697">
    <property type="entry name" value="Abhydrolase_6"/>
    <property type="match status" value="1"/>
</dbReference>
<comment type="caution">
    <text evidence="2">The sequence shown here is derived from an EMBL/GenBank/DDBJ whole genome shotgun (WGS) entry which is preliminary data.</text>
</comment>
<dbReference type="SMR" id="A0A2A5B7T9"/>